<evidence type="ECO:0000313" key="1">
    <source>
        <dbReference type="EMBL" id="THU62970.1"/>
    </source>
</evidence>
<organism evidence="1 2">
    <name type="scientific">Musa balbisiana</name>
    <name type="common">Banana</name>
    <dbReference type="NCBI Taxonomy" id="52838"/>
    <lineage>
        <taxon>Eukaryota</taxon>
        <taxon>Viridiplantae</taxon>
        <taxon>Streptophyta</taxon>
        <taxon>Embryophyta</taxon>
        <taxon>Tracheophyta</taxon>
        <taxon>Spermatophyta</taxon>
        <taxon>Magnoliopsida</taxon>
        <taxon>Liliopsida</taxon>
        <taxon>Zingiberales</taxon>
        <taxon>Musaceae</taxon>
        <taxon>Musa</taxon>
    </lineage>
</organism>
<accession>A0A4S8JLL9</accession>
<dbReference type="EMBL" id="PYDT01000004">
    <property type="protein sequence ID" value="THU62970.1"/>
    <property type="molecule type" value="Genomic_DNA"/>
</dbReference>
<sequence>MSTSKESRPLTHQVNRLTDVGNGDDGIWHVIWSASGVTRNPIESSSRIRNTVADTISTVIIQQNCRILV</sequence>
<proteinExistence type="predicted"/>
<gene>
    <name evidence="1" type="ORF">C4D60_Mb01t10770</name>
</gene>
<reference evidence="1 2" key="1">
    <citation type="journal article" date="2019" name="Nat. Plants">
        <title>Genome sequencing of Musa balbisiana reveals subgenome evolution and function divergence in polyploid bananas.</title>
        <authorList>
            <person name="Yao X."/>
        </authorList>
    </citation>
    <scope>NUCLEOTIDE SEQUENCE [LARGE SCALE GENOMIC DNA]</scope>
    <source>
        <strain evidence="2">cv. DH-PKW</strain>
        <tissue evidence="1">Leaves</tissue>
    </source>
</reference>
<protein>
    <submittedName>
        <fullName evidence="1">Uncharacterized protein</fullName>
    </submittedName>
</protein>
<dbReference type="Proteomes" id="UP000317650">
    <property type="component" value="Chromosome 1"/>
</dbReference>
<name>A0A4S8JLL9_MUSBA</name>
<dbReference type="AlphaFoldDB" id="A0A4S8JLL9"/>
<keyword evidence="2" id="KW-1185">Reference proteome</keyword>
<comment type="caution">
    <text evidence="1">The sequence shown here is derived from an EMBL/GenBank/DDBJ whole genome shotgun (WGS) entry which is preliminary data.</text>
</comment>
<evidence type="ECO:0000313" key="2">
    <source>
        <dbReference type="Proteomes" id="UP000317650"/>
    </source>
</evidence>